<dbReference type="CDD" id="cd06257">
    <property type="entry name" value="DnaJ"/>
    <property type="match status" value="1"/>
</dbReference>
<dbReference type="SUPFAM" id="SSF56112">
    <property type="entry name" value="Protein kinase-like (PK-like)"/>
    <property type="match status" value="1"/>
</dbReference>
<dbReference type="STRING" id="1121419.SAMN05443529_10427"/>
<dbReference type="PROSITE" id="PS50076">
    <property type="entry name" value="DNAJ_2"/>
    <property type="match status" value="1"/>
</dbReference>
<keyword evidence="1" id="KW-0235">DNA replication</keyword>
<gene>
    <name evidence="3" type="ORF">SAMN05443529_10427</name>
</gene>
<dbReference type="Gene3D" id="1.10.287.110">
    <property type="entry name" value="DnaJ domain"/>
    <property type="match status" value="1"/>
</dbReference>
<reference evidence="4" key="1">
    <citation type="submission" date="2016-10" db="EMBL/GenBank/DDBJ databases">
        <authorList>
            <person name="Varghese N."/>
            <person name="Submissions S."/>
        </authorList>
    </citation>
    <scope>NUCLEOTIDE SEQUENCE [LARGE SCALE GENOMIC DNA]</scope>
    <source>
        <strain evidence="4">DSM 8344</strain>
    </source>
</reference>
<dbReference type="InterPro" id="IPR036869">
    <property type="entry name" value="J_dom_sf"/>
</dbReference>
<evidence type="ECO:0000313" key="3">
    <source>
        <dbReference type="EMBL" id="SDG55477.1"/>
    </source>
</evidence>
<dbReference type="GO" id="GO:0006260">
    <property type="term" value="P:DNA replication"/>
    <property type="evidence" value="ECO:0007669"/>
    <property type="project" value="UniProtKB-KW"/>
</dbReference>
<dbReference type="InterPro" id="IPR001623">
    <property type="entry name" value="DnaJ_domain"/>
</dbReference>
<dbReference type="RefSeq" id="WP_092330586.1">
    <property type="nucleotide sequence ID" value="NZ_FNCP01000004.1"/>
</dbReference>
<feature type="domain" description="J" evidence="2">
    <location>
        <begin position="6"/>
        <end position="87"/>
    </location>
</feature>
<dbReference type="Proteomes" id="UP000198656">
    <property type="component" value="Unassembled WGS sequence"/>
</dbReference>
<keyword evidence="4" id="KW-1185">Reference proteome</keyword>
<evidence type="ECO:0000259" key="2">
    <source>
        <dbReference type="PROSITE" id="PS50076"/>
    </source>
</evidence>
<organism evidence="3 4">
    <name type="scientific">Desulfosporosinus hippei DSM 8344</name>
    <dbReference type="NCBI Taxonomy" id="1121419"/>
    <lineage>
        <taxon>Bacteria</taxon>
        <taxon>Bacillati</taxon>
        <taxon>Bacillota</taxon>
        <taxon>Clostridia</taxon>
        <taxon>Eubacteriales</taxon>
        <taxon>Desulfitobacteriaceae</taxon>
        <taxon>Desulfosporosinus</taxon>
    </lineage>
</organism>
<evidence type="ECO:0000256" key="1">
    <source>
        <dbReference type="ARBA" id="ARBA00022705"/>
    </source>
</evidence>
<dbReference type="EMBL" id="FNCP01000004">
    <property type="protein sequence ID" value="SDG55477.1"/>
    <property type="molecule type" value="Genomic_DNA"/>
</dbReference>
<dbReference type="InterPro" id="IPR011009">
    <property type="entry name" value="Kinase-like_dom_sf"/>
</dbReference>
<accession>A0A1G7V6Y5</accession>
<sequence>MVDINNPQGILAAVKCGDLYSNHPLKAKEEYRLLVQKYHPDRNKETMAEDVFLKIRDLYAQAEILFESGQWEESNVIEFKTKEDKFKRLKFIKEFPFELGQQYVASSVVVYVLEAEHKRYFENAIKRVSSLRYENQAMEDEFERYFPKFIDKFETAEGKWVLVIKKTKDLVRLHDLLDYYLGRIEPRHVAWMLSRLGNICCYLDYNGLVHNGISLENCFVSPENHAIALFGGWWYCVGQGEKMLGTQKQIYDVMGPLTKTNKTGSITTDLESIKLIGRVLLNKAQVPDSYQAWLEKGAADSARKEFLRWNKVLRNSYGVRKFMRMEVGEKEVYSL</sequence>
<dbReference type="SUPFAM" id="SSF46565">
    <property type="entry name" value="Chaperone J-domain"/>
    <property type="match status" value="1"/>
</dbReference>
<dbReference type="AlphaFoldDB" id="A0A1G7V6Y5"/>
<proteinExistence type="predicted"/>
<evidence type="ECO:0000313" key="4">
    <source>
        <dbReference type="Proteomes" id="UP000198656"/>
    </source>
</evidence>
<dbReference type="OrthoDB" id="1817326at2"/>
<protein>
    <recommendedName>
        <fullName evidence="2">J domain-containing protein</fullName>
    </recommendedName>
</protein>
<name>A0A1G7V6Y5_9FIRM</name>